<comment type="subcellular location">
    <subcellularLocation>
        <location evidence="3">Cytoplasm</location>
    </subcellularLocation>
</comment>
<dbReference type="EC" id="3.6.1.-" evidence="3"/>
<dbReference type="Pfam" id="PF03193">
    <property type="entry name" value="RsgA_GTPase"/>
    <property type="match status" value="1"/>
</dbReference>
<keyword evidence="3" id="KW-0479">Metal-binding</keyword>
<comment type="similarity">
    <text evidence="3">Belongs to the TRAFAC class YlqF/YawG GTPase family. RsgA subfamily.</text>
</comment>
<reference evidence="7 8" key="1">
    <citation type="submission" date="2018-06" db="EMBL/GenBank/DDBJ databases">
        <authorList>
            <consortium name="Pathogen Informatics"/>
            <person name="Doyle S."/>
        </authorList>
    </citation>
    <scope>NUCLEOTIDE SEQUENCE [LARGE SCALE GENOMIC DNA]</scope>
    <source>
        <strain evidence="7 8">NCTC13316</strain>
    </source>
</reference>
<evidence type="ECO:0000313" key="8">
    <source>
        <dbReference type="Proteomes" id="UP000254794"/>
    </source>
</evidence>
<evidence type="ECO:0000259" key="6">
    <source>
        <dbReference type="PROSITE" id="PS51721"/>
    </source>
</evidence>
<keyword evidence="8" id="KW-1185">Reference proteome</keyword>
<keyword evidence="3" id="KW-0699">rRNA-binding</keyword>
<dbReference type="InterPro" id="IPR004881">
    <property type="entry name" value="Ribosome_biogen_GTPase_RsgA"/>
</dbReference>
<keyword evidence="3 7" id="KW-0378">Hydrolase</keyword>
<keyword evidence="3" id="KW-0862">Zinc</keyword>
<dbReference type="OrthoDB" id="9809485at2"/>
<evidence type="ECO:0000259" key="5">
    <source>
        <dbReference type="PROSITE" id="PS50936"/>
    </source>
</evidence>
<comment type="cofactor">
    <cofactor evidence="3">
        <name>Zn(2+)</name>
        <dbReference type="ChEBI" id="CHEBI:29105"/>
    </cofactor>
    <text evidence="3">Binds 1 zinc ion per subunit.</text>
</comment>
<evidence type="ECO:0000256" key="2">
    <source>
        <dbReference type="ARBA" id="ARBA00023134"/>
    </source>
</evidence>
<keyword evidence="3" id="KW-0963">Cytoplasm</keyword>
<dbReference type="InterPro" id="IPR012340">
    <property type="entry name" value="NA-bd_OB-fold"/>
</dbReference>
<dbReference type="GO" id="GO:0005737">
    <property type="term" value="C:cytoplasm"/>
    <property type="evidence" value="ECO:0007669"/>
    <property type="project" value="UniProtKB-SubCell"/>
</dbReference>
<dbReference type="Gene3D" id="2.40.50.140">
    <property type="entry name" value="Nucleic acid-binding proteins"/>
    <property type="match status" value="1"/>
</dbReference>
<dbReference type="GO" id="GO:0046872">
    <property type="term" value="F:metal ion binding"/>
    <property type="evidence" value="ECO:0007669"/>
    <property type="project" value="UniProtKB-KW"/>
</dbReference>
<dbReference type="CDD" id="cd01854">
    <property type="entry name" value="YjeQ_EngC"/>
    <property type="match status" value="1"/>
</dbReference>
<keyword evidence="3" id="KW-0694">RNA-binding</keyword>
<dbReference type="GO" id="GO:0042274">
    <property type="term" value="P:ribosomal small subunit biogenesis"/>
    <property type="evidence" value="ECO:0007669"/>
    <property type="project" value="UniProtKB-UniRule"/>
</dbReference>
<feature type="binding site" evidence="3">
    <location>
        <begin position="197"/>
        <end position="205"/>
    </location>
    <ligand>
        <name>GTP</name>
        <dbReference type="ChEBI" id="CHEBI:37565"/>
    </ligand>
</feature>
<dbReference type="PANTHER" id="PTHR32120:SF11">
    <property type="entry name" value="SMALL RIBOSOMAL SUBUNIT BIOGENESIS GTPASE RSGA 1, MITOCHONDRIAL-RELATED"/>
    <property type="match status" value="1"/>
</dbReference>
<evidence type="ECO:0000313" key="7">
    <source>
        <dbReference type="EMBL" id="STX52587.1"/>
    </source>
</evidence>
<evidence type="ECO:0000256" key="4">
    <source>
        <dbReference type="SAM" id="MobiDB-lite"/>
    </source>
</evidence>
<sequence length="323" mass="36452">MGKRRLNKQQTARVQRIQASYQQPHIDSSNHEDGLIISRFSRHAEVEDNKGKRFHCSIRPNIDSLVAGDRVVWQSTGIDQGVVLSRYPRKTILTRTDKRDEHKPIAANISQVFIVVAPKPAISWMLLDSYLVMAENLQLQVQIVLNKVDLSCLSLRQELINHYQPLGYNLLFTSKEDLNSYLILQQALRDHVNVFVGQSGVGKSSLIEKILPHEKIQVAAISELSELGCHTTSNSRFYHLPQGGALIDSPGVRDFSLSNISAAEAIHGFREFRELASHCKFRNCNHRDNPGCALIDAVKQGHVSLSRYENLLKIKAQLALQNY</sequence>
<protein>
    <recommendedName>
        <fullName evidence="3">Small ribosomal subunit biogenesis GTPase RsgA</fullName>
        <ecNumber evidence="3">3.6.1.-</ecNumber>
    </recommendedName>
</protein>
<gene>
    <name evidence="3 7" type="primary">rsgA</name>
    <name evidence="7" type="ORF">NCTC13316_02704</name>
</gene>
<dbReference type="InterPro" id="IPR027417">
    <property type="entry name" value="P-loop_NTPase"/>
</dbReference>
<feature type="binding site" evidence="3">
    <location>
        <position position="286"/>
    </location>
    <ligand>
        <name>Zn(2+)</name>
        <dbReference type="ChEBI" id="CHEBI:29105"/>
    </ligand>
</feature>
<dbReference type="Gene3D" id="1.10.40.50">
    <property type="entry name" value="Probable gtpase engc, domain 3"/>
    <property type="match status" value="1"/>
</dbReference>
<dbReference type="HAMAP" id="MF_01820">
    <property type="entry name" value="GTPase_RsgA"/>
    <property type="match status" value="1"/>
</dbReference>
<proteinExistence type="inferred from homology"/>
<keyword evidence="3" id="KW-0690">Ribosome biogenesis</keyword>
<dbReference type="GO" id="GO:0003924">
    <property type="term" value="F:GTPase activity"/>
    <property type="evidence" value="ECO:0007669"/>
    <property type="project" value="UniProtKB-UniRule"/>
</dbReference>
<dbReference type="NCBIfam" id="TIGR00157">
    <property type="entry name" value="ribosome small subunit-dependent GTPase A"/>
    <property type="match status" value="1"/>
</dbReference>
<dbReference type="PROSITE" id="PS50936">
    <property type="entry name" value="ENGC_GTPASE"/>
    <property type="match status" value="1"/>
</dbReference>
<feature type="binding site" evidence="3">
    <location>
        <position position="284"/>
    </location>
    <ligand>
        <name>Zn(2+)</name>
        <dbReference type="ChEBI" id="CHEBI:29105"/>
    </ligand>
</feature>
<feature type="domain" description="EngC GTPase" evidence="5">
    <location>
        <begin position="107"/>
        <end position="253"/>
    </location>
</feature>
<keyword evidence="1 3" id="KW-0547">Nucleotide-binding</keyword>
<dbReference type="EMBL" id="UGOD01000001">
    <property type="protein sequence ID" value="STX52587.1"/>
    <property type="molecule type" value="Genomic_DNA"/>
</dbReference>
<comment type="subunit">
    <text evidence="3">Monomer. Associates with 30S ribosomal subunit, binds 16S rRNA.</text>
</comment>
<dbReference type="SUPFAM" id="SSF52540">
    <property type="entry name" value="P-loop containing nucleoside triphosphate hydrolases"/>
    <property type="match status" value="1"/>
</dbReference>
<evidence type="ECO:0000256" key="1">
    <source>
        <dbReference type="ARBA" id="ARBA00022741"/>
    </source>
</evidence>
<name>A0A378JND2_9GAMM</name>
<dbReference type="PANTHER" id="PTHR32120">
    <property type="entry name" value="SMALL RIBOSOMAL SUBUNIT BIOGENESIS GTPASE RSGA"/>
    <property type="match status" value="1"/>
</dbReference>
<dbReference type="AlphaFoldDB" id="A0A378JND2"/>
<dbReference type="PROSITE" id="PS51721">
    <property type="entry name" value="G_CP"/>
    <property type="match status" value="1"/>
</dbReference>
<dbReference type="InterPro" id="IPR010914">
    <property type="entry name" value="RsgA_GTPase_dom"/>
</dbReference>
<accession>A0A378JND2</accession>
<comment type="function">
    <text evidence="3">One of several proteins that assist in the late maturation steps of the functional core of the 30S ribosomal subunit. Helps release RbfA from mature subunits. May play a role in the assembly of ribosomal proteins into the subunit. Circularly permuted GTPase that catalyzes slow GTP hydrolysis, GTPase activity is stimulated by the 30S ribosomal subunit.</text>
</comment>
<organism evidence="7 8">
    <name type="scientific">Legionella busanensis</name>
    <dbReference type="NCBI Taxonomy" id="190655"/>
    <lineage>
        <taxon>Bacteria</taxon>
        <taxon>Pseudomonadati</taxon>
        <taxon>Pseudomonadota</taxon>
        <taxon>Gammaproteobacteria</taxon>
        <taxon>Legionellales</taxon>
        <taxon>Legionellaceae</taxon>
        <taxon>Legionella</taxon>
    </lineage>
</organism>
<dbReference type="GO" id="GO:0005525">
    <property type="term" value="F:GTP binding"/>
    <property type="evidence" value="ECO:0007669"/>
    <property type="project" value="UniProtKB-UniRule"/>
</dbReference>
<dbReference type="Proteomes" id="UP000254794">
    <property type="component" value="Unassembled WGS sequence"/>
</dbReference>
<keyword evidence="2 3" id="KW-0342">GTP-binding</keyword>
<feature type="binding site" evidence="3">
    <location>
        <position position="279"/>
    </location>
    <ligand>
        <name>Zn(2+)</name>
        <dbReference type="ChEBI" id="CHEBI:29105"/>
    </ligand>
</feature>
<dbReference type="Gene3D" id="3.40.50.300">
    <property type="entry name" value="P-loop containing nucleotide triphosphate hydrolases"/>
    <property type="match status" value="1"/>
</dbReference>
<dbReference type="InterPro" id="IPR030378">
    <property type="entry name" value="G_CP_dom"/>
</dbReference>
<feature type="compositionally biased region" description="Polar residues" evidence="4">
    <location>
        <begin position="8"/>
        <end position="27"/>
    </location>
</feature>
<feature type="region of interest" description="Disordered" evidence="4">
    <location>
        <begin position="1"/>
        <end position="30"/>
    </location>
</feature>
<dbReference type="RefSeq" id="WP_115332134.1">
    <property type="nucleotide sequence ID" value="NZ_CAAAHP010000006.1"/>
</dbReference>
<feature type="binding site" evidence="3">
    <location>
        <position position="292"/>
    </location>
    <ligand>
        <name>Zn(2+)</name>
        <dbReference type="ChEBI" id="CHEBI:29105"/>
    </ligand>
</feature>
<feature type="binding site" evidence="3">
    <location>
        <begin position="146"/>
        <end position="149"/>
    </location>
    <ligand>
        <name>GTP</name>
        <dbReference type="ChEBI" id="CHEBI:37565"/>
    </ligand>
</feature>
<evidence type="ECO:0000256" key="3">
    <source>
        <dbReference type="HAMAP-Rule" id="MF_01820"/>
    </source>
</evidence>
<dbReference type="GO" id="GO:0019843">
    <property type="term" value="F:rRNA binding"/>
    <property type="evidence" value="ECO:0007669"/>
    <property type="project" value="UniProtKB-KW"/>
</dbReference>
<dbReference type="SUPFAM" id="SSF50249">
    <property type="entry name" value="Nucleic acid-binding proteins"/>
    <property type="match status" value="1"/>
</dbReference>
<feature type="domain" description="CP-type G" evidence="6">
    <location>
        <begin position="98"/>
        <end position="255"/>
    </location>
</feature>